<dbReference type="CDD" id="cd07136">
    <property type="entry name" value="ALDH_YwdH-P39616"/>
    <property type="match status" value="1"/>
</dbReference>
<dbReference type="PIRSF" id="PIRSF036492">
    <property type="entry name" value="ALDH"/>
    <property type="match status" value="1"/>
</dbReference>
<dbReference type="Gene3D" id="3.40.605.10">
    <property type="entry name" value="Aldehyde Dehydrogenase, Chain A, domain 1"/>
    <property type="match status" value="1"/>
</dbReference>
<feature type="active site" evidence="5 6">
    <location>
        <position position="195"/>
    </location>
</feature>
<protein>
    <recommendedName>
        <fullName evidence="4">Aldehyde dehydrogenase</fullName>
    </recommendedName>
</protein>
<dbReference type="PANTHER" id="PTHR43570:SF16">
    <property type="entry name" value="ALDEHYDE DEHYDROGENASE TYPE III, ISOFORM Q"/>
    <property type="match status" value="1"/>
</dbReference>
<dbReference type="FunFam" id="3.40.309.10:FF:000003">
    <property type="entry name" value="Aldehyde dehydrogenase"/>
    <property type="match status" value="1"/>
</dbReference>
<organism evidence="9 10">
    <name type="scientific">Flavobacterium stagni</name>
    <dbReference type="NCBI Taxonomy" id="2506421"/>
    <lineage>
        <taxon>Bacteria</taxon>
        <taxon>Pseudomonadati</taxon>
        <taxon>Bacteroidota</taxon>
        <taxon>Flavobacteriia</taxon>
        <taxon>Flavobacteriales</taxon>
        <taxon>Flavobacteriaceae</taxon>
        <taxon>Flavobacterium</taxon>
    </lineage>
</organism>
<feature type="active site" evidence="5">
    <location>
        <position position="229"/>
    </location>
</feature>
<dbReference type="AlphaFoldDB" id="A0A4Q1KCB9"/>
<dbReference type="FunFam" id="3.40.605.10:FF:000004">
    <property type="entry name" value="Aldehyde dehydrogenase"/>
    <property type="match status" value="1"/>
</dbReference>
<sequence>MSRLRDDIDYRLERLKALYNAIEVREEAIVAALHTDFKKPRFEAIATETAYVLSDIKNTIRQLKSWSRPKRVWPSLLNFPSVESIHYEPYGKVLIIAPWNYPFQLALAPLTAAIAAGNTAVLKPSELTPSVSAVLSELISTVFTPEEVLVKEGGPEIAQELLQERWDYIFFTGSVAVGKIVASAAAKHLTPVTLELGGKNPCIVAADTDIKLTAKRIVWGKFLNAGQTCIAPDYVLVHASIYESLVSALKVEIEAAYGKDPELSPDYARIISDKHWVRLEAMSQPGKVLYGGTGQRDQRYWAPTLIAPDQKSAVMQEEIFGPILPLVPFSEEKEITEWIQLYEKPLAFYVFTKNIRWAKQLMRQHGFGGGCINDTILHFNNKRLPFGGIGHSGMGAYHGQWGFETFSHRKAIVYKPFWGDIPLRYAPYLSKINFVKKIMKLF</sequence>
<dbReference type="Gene3D" id="3.40.309.10">
    <property type="entry name" value="Aldehyde Dehydrogenase, Chain A, domain 2"/>
    <property type="match status" value="1"/>
</dbReference>
<evidence type="ECO:0000256" key="3">
    <source>
        <dbReference type="ARBA" id="ARBA00023027"/>
    </source>
</evidence>
<dbReference type="InterPro" id="IPR029510">
    <property type="entry name" value="Ald_DH_CS_GLU"/>
</dbReference>
<feature type="domain" description="Aldehyde dehydrogenase" evidence="8">
    <location>
        <begin position="10"/>
        <end position="412"/>
    </location>
</feature>
<dbReference type="PANTHER" id="PTHR43570">
    <property type="entry name" value="ALDEHYDE DEHYDROGENASE"/>
    <property type="match status" value="1"/>
</dbReference>
<evidence type="ECO:0000259" key="8">
    <source>
        <dbReference type="Pfam" id="PF00171"/>
    </source>
</evidence>
<keyword evidence="10" id="KW-1185">Reference proteome</keyword>
<dbReference type="PROSITE" id="PS00070">
    <property type="entry name" value="ALDEHYDE_DEHYDR_CYS"/>
    <property type="match status" value="1"/>
</dbReference>
<dbReference type="OrthoDB" id="9762913at2"/>
<comment type="similarity">
    <text evidence="1 4 7">Belongs to the aldehyde dehydrogenase family.</text>
</comment>
<keyword evidence="3" id="KW-0520">NAD</keyword>
<dbReference type="GO" id="GO:0005737">
    <property type="term" value="C:cytoplasm"/>
    <property type="evidence" value="ECO:0007669"/>
    <property type="project" value="TreeGrafter"/>
</dbReference>
<dbReference type="InterPro" id="IPR016160">
    <property type="entry name" value="Ald_DH_CS_CYS"/>
</dbReference>
<evidence type="ECO:0000256" key="6">
    <source>
        <dbReference type="PROSITE-ProRule" id="PRU10007"/>
    </source>
</evidence>
<evidence type="ECO:0000313" key="9">
    <source>
        <dbReference type="EMBL" id="RXR22839.1"/>
    </source>
</evidence>
<evidence type="ECO:0000256" key="7">
    <source>
        <dbReference type="RuleBase" id="RU003345"/>
    </source>
</evidence>
<dbReference type="InterPro" id="IPR015590">
    <property type="entry name" value="Aldehyde_DH_dom"/>
</dbReference>
<dbReference type="SUPFAM" id="SSF53720">
    <property type="entry name" value="ALDH-like"/>
    <property type="match status" value="1"/>
</dbReference>
<dbReference type="InterPro" id="IPR016163">
    <property type="entry name" value="Ald_DH_C"/>
</dbReference>
<dbReference type="PROSITE" id="PS00687">
    <property type="entry name" value="ALDEHYDE_DEHYDR_GLU"/>
    <property type="match status" value="1"/>
</dbReference>
<evidence type="ECO:0000256" key="4">
    <source>
        <dbReference type="PIRNR" id="PIRNR036492"/>
    </source>
</evidence>
<comment type="caution">
    <text evidence="9">The sequence shown here is derived from an EMBL/GenBank/DDBJ whole genome shotgun (WGS) entry which is preliminary data.</text>
</comment>
<keyword evidence="2 4" id="KW-0560">Oxidoreductase</keyword>
<dbReference type="Proteomes" id="UP000289857">
    <property type="component" value="Unassembled WGS sequence"/>
</dbReference>
<dbReference type="InterPro" id="IPR012394">
    <property type="entry name" value="Aldehyde_DH_NAD(P)"/>
</dbReference>
<dbReference type="InterPro" id="IPR016162">
    <property type="entry name" value="Ald_DH_N"/>
</dbReference>
<evidence type="ECO:0000256" key="2">
    <source>
        <dbReference type="ARBA" id="ARBA00023002"/>
    </source>
</evidence>
<dbReference type="GO" id="GO:0006081">
    <property type="term" value="P:aldehyde metabolic process"/>
    <property type="evidence" value="ECO:0007669"/>
    <property type="project" value="InterPro"/>
</dbReference>
<accession>A0A4Q1KCB9</accession>
<reference evidence="10" key="1">
    <citation type="submission" date="2019-01" db="EMBL/GenBank/DDBJ databases">
        <title>Cytophagaceae bacterium strain CAR-16.</title>
        <authorList>
            <person name="Chen W.-M."/>
        </authorList>
    </citation>
    <scope>NUCLEOTIDE SEQUENCE [LARGE SCALE GENOMIC DNA]</scope>
    <source>
        <strain evidence="10">WWJ-16</strain>
    </source>
</reference>
<dbReference type="Pfam" id="PF00171">
    <property type="entry name" value="Aldedh"/>
    <property type="match status" value="1"/>
</dbReference>
<dbReference type="EMBL" id="SBKN01000003">
    <property type="protein sequence ID" value="RXR22839.1"/>
    <property type="molecule type" value="Genomic_DNA"/>
</dbReference>
<dbReference type="InterPro" id="IPR016161">
    <property type="entry name" value="Ald_DH/histidinol_DH"/>
</dbReference>
<proteinExistence type="inferred from homology"/>
<gene>
    <name evidence="9" type="ORF">EQG61_06295</name>
</gene>
<dbReference type="GO" id="GO:0004029">
    <property type="term" value="F:aldehyde dehydrogenase (NAD+) activity"/>
    <property type="evidence" value="ECO:0007669"/>
    <property type="project" value="TreeGrafter"/>
</dbReference>
<evidence type="ECO:0000256" key="1">
    <source>
        <dbReference type="ARBA" id="ARBA00009986"/>
    </source>
</evidence>
<dbReference type="RefSeq" id="WP_129461069.1">
    <property type="nucleotide sequence ID" value="NZ_SBKN01000003.1"/>
</dbReference>
<name>A0A4Q1KCB9_9FLAO</name>
<evidence type="ECO:0000313" key="10">
    <source>
        <dbReference type="Proteomes" id="UP000289857"/>
    </source>
</evidence>
<evidence type="ECO:0000256" key="5">
    <source>
        <dbReference type="PIRSR" id="PIRSR036492-1"/>
    </source>
</evidence>